<gene>
    <name evidence="2" type="ORF">CVT25_005103</name>
</gene>
<evidence type="ECO:0000256" key="1">
    <source>
        <dbReference type="SAM" id="SignalP"/>
    </source>
</evidence>
<dbReference type="InParanoid" id="A0A409XE52"/>
<dbReference type="Proteomes" id="UP000283269">
    <property type="component" value="Unassembled WGS sequence"/>
</dbReference>
<name>A0A409XE52_PSICY</name>
<evidence type="ECO:0000313" key="2">
    <source>
        <dbReference type="EMBL" id="PPQ89004.1"/>
    </source>
</evidence>
<feature type="chain" id="PRO_5019174140" description="4Fe-4S ferredoxin-type domain-containing protein" evidence="1">
    <location>
        <begin position="21"/>
        <end position="236"/>
    </location>
</feature>
<dbReference type="EMBL" id="NHYD01001970">
    <property type="protein sequence ID" value="PPQ89004.1"/>
    <property type="molecule type" value="Genomic_DNA"/>
</dbReference>
<evidence type="ECO:0000313" key="3">
    <source>
        <dbReference type="Proteomes" id="UP000283269"/>
    </source>
</evidence>
<reference evidence="2 3" key="1">
    <citation type="journal article" date="2018" name="Evol. Lett.">
        <title>Horizontal gene cluster transfer increased hallucinogenic mushroom diversity.</title>
        <authorList>
            <person name="Reynolds H.T."/>
            <person name="Vijayakumar V."/>
            <person name="Gluck-Thaler E."/>
            <person name="Korotkin H.B."/>
            <person name="Matheny P.B."/>
            <person name="Slot J.C."/>
        </authorList>
    </citation>
    <scope>NUCLEOTIDE SEQUENCE [LARGE SCALE GENOMIC DNA]</scope>
    <source>
        <strain evidence="2 3">2631</strain>
    </source>
</reference>
<dbReference type="OrthoDB" id="3044457at2759"/>
<protein>
    <recommendedName>
        <fullName evidence="4">4Fe-4S ferredoxin-type domain-containing protein</fullName>
    </recommendedName>
</protein>
<accession>A0A409XE52</accession>
<feature type="signal peptide" evidence="1">
    <location>
        <begin position="1"/>
        <end position="20"/>
    </location>
</feature>
<keyword evidence="1" id="KW-0732">Signal</keyword>
<organism evidence="2 3">
    <name type="scientific">Psilocybe cyanescens</name>
    <dbReference type="NCBI Taxonomy" id="93625"/>
    <lineage>
        <taxon>Eukaryota</taxon>
        <taxon>Fungi</taxon>
        <taxon>Dikarya</taxon>
        <taxon>Basidiomycota</taxon>
        <taxon>Agaricomycotina</taxon>
        <taxon>Agaricomycetes</taxon>
        <taxon>Agaricomycetidae</taxon>
        <taxon>Agaricales</taxon>
        <taxon>Agaricineae</taxon>
        <taxon>Strophariaceae</taxon>
        <taxon>Psilocybe</taxon>
    </lineage>
</organism>
<proteinExistence type="predicted"/>
<dbReference type="AlphaFoldDB" id="A0A409XE52"/>
<comment type="caution">
    <text evidence="2">The sequence shown here is derived from an EMBL/GenBank/DDBJ whole genome shotgun (WGS) entry which is preliminary data.</text>
</comment>
<sequence length="236" mass="24501">MKSILAVILVLASFAASSNALVPRQDFCTAVCRPDKPVCPPGQKPTGSEGCWGCCVGAPAPKATPDPPTVCAAVCHEEKPVCPEGEAPTGVEGCWGCCVATISALGRISMQMSTELNPASEDTIKLENYEATMLYTKIKSSELHDNSNMKLLSAIIVVAISMITGAFSAQVCPDICRQVKPACPVGEAPTGGDGCWGCCRKICGSACLPTRPFCPEGEVVVGSTGCWDCCPVPTTP</sequence>
<keyword evidence="3" id="KW-1185">Reference proteome</keyword>
<evidence type="ECO:0008006" key="4">
    <source>
        <dbReference type="Google" id="ProtNLM"/>
    </source>
</evidence>